<organism evidence="2 3">
    <name type="scientific">Alicyclobacillus mengziensis</name>
    <dbReference type="NCBI Taxonomy" id="2931921"/>
    <lineage>
        <taxon>Bacteria</taxon>
        <taxon>Bacillati</taxon>
        <taxon>Bacillota</taxon>
        <taxon>Bacilli</taxon>
        <taxon>Bacillales</taxon>
        <taxon>Alicyclobacillaceae</taxon>
        <taxon>Alicyclobacillus</taxon>
    </lineage>
</organism>
<accession>A0A9X7Z8F1</accession>
<dbReference type="Pfam" id="PF04285">
    <property type="entry name" value="DUF444"/>
    <property type="match status" value="1"/>
</dbReference>
<reference evidence="2 3" key="1">
    <citation type="submission" date="2021-02" db="EMBL/GenBank/DDBJ databases">
        <title>Alicyclobacillus curvatus sp. nov. and Alicyclobacillus mengziensis sp. nov., two acidophilic bacteria isolated from acid mine drainage.</title>
        <authorList>
            <person name="Huang Y."/>
        </authorList>
    </citation>
    <scope>NUCLEOTIDE SEQUENCE [LARGE SCALE GENOMIC DNA]</scope>
    <source>
        <strain evidence="2 3">S30H14</strain>
    </source>
</reference>
<dbReference type="PANTHER" id="PTHR30510">
    <property type="entry name" value="UPF0229 PROTEIN YEAH"/>
    <property type="match status" value="1"/>
</dbReference>
<dbReference type="Proteomes" id="UP000663505">
    <property type="component" value="Chromosome"/>
</dbReference>
<feature type="region of interest" description="Disordered" evidence="1">
    <location>
        <begin position="1"/>
        <end position="28"/>
    </location>
</feature>
<sequence>MADTEFSLQKEDWSLHRKGHQDQERHREKVKQAIKENLGDLISDESIIMSNGRQIIKIPIRSLEEYRFRYNFNKGHHAGTGDGESKVGDVIAQGKPEGQAAKGSGKGQGAGDSPGTDYLEAEVSLEEIQAMLFEELELPNLAPKTPDRVTVETVEYKDVRKTGLMGNIDKKRTLLESIRRNQREQTGRVQILPDDLRFKTWEDVRKPESSAVVLAMMDTSGSPDVT</sequence>
<gene>
    <name evidence="2" type="ORF">JZ786_04300</name>
</gene>
<dbReference type="KEGG" id="afx:JZ786_04300"/>
<dbReference type="AlphaFoldDB" id="A0A9X7Z8F1"/>
<evidence type="ECO:0000256" key="1">
    <source>
        <dbReference type="SAM" id="MobiDB-lite"/>
    </source>
</evidence>
<dbReference type="PANTHER" id="PTHR30510:SF2">
    <property type="entry name" value="UPF0229 PROTEIN YEAH"/>
    <property type="match status" value="1"/>
</dbReference>
<feature type="compositionally biased region" description="Basic and acidic residues" evidence="1">
    <location>
        <begin position="8"/>
        <end position="28"/>
    </location>
</feature>
<feature type="region of interest" description="Disordered" evidence="1">
    <location>
        <begin position="96"/>
        <end position="117"/>
    </location>
</feature>
<name>A0A9X7Z8F1_9BACL</name>
<evidence type="ECO:0000313" key="2">
    <source>
        <dbReference type="EMBL" id="QSO48228.1"/>
    </source>
</evidence>
<dbReference type="InterPro" id="IPR006698">
    <property type="entry name" value="UPF0229"/>
</dbReference>
<dbReference type="EMBL" id="CP071182">
    <property type="protein sequence ID" value="QSO48228.1"/>
    <property type="molecule type" value="Genomic_DNA"/>
</dbReference>
<protein>
    <submittedName>
        <fullName evidence="2">DUF444 family protein</fullName>
    </submittedName>
</protein>
<proteinExistence type="predicted"/>
<evidence type="ECO:0000313" key="3">
    <source>
        <dbReference type="Proteomes" id="UP000663505"/>
    </source>
</evidence>
<keyword evidence="3" id="KW-1185">Reference proteome</keyword>